<name>A0A5C0B398_9BURK</name>
<dbReference type="Proteomes" id="UP000325161">
    <property type="component" value="Chromosome"/>
</dbReference>
<evidence type="ECO:0000256" key="5">
    <source>
        <dbReference type="ARBA" id="ARBA00022692"/>
    </source>
</evidence>
<dbReference type="InterPro" id="IPR003423">
    <property type="entry name" value="OMP_efflux"/>
</dbReference>
<dbReference type="InterPro" id="IPR051906">
    <property type="entry name" value="TolC-like"/>
</dbReference>
<keyword evidence="4" id="KW-1134">Transmembrane beta strand</keyword>
<evidence type="ECO:0000256" key="3">
    <source>
        <dbReference type="ARBA" id="ARBA00022448"/>
    </source>
</evidence>
<keyword evidence="8" id="KW-0175">Coiled coil</keyword>
<proteinExistence type="inferred from homology"/>
<feature type="coiled-coil region" evidence="8">
    <location>
        <begin position="414"/>
        <end position="441"/>
    </location>
</feature>
<feature type="region of interest" description="Disordered" evidence="9">
    <location>
        <begin position="60"/>
        <end position="88"/>
    </location>
</feature>
<evidence type="ECO:0000256" key="8">
    <source>
        <dbReference type="SAM" id="Coils"/>
    </source>
</evidence>
<evidence type="ECO:0000256" key="2">
    <source>
        <dbReference type="ARBA" id="ARBA00007613"/>
    </source>
</evidence>
<evidence type="ECO:0000313" key="11">
    <source>
        <dbReference type="EMBL" id="QEI08384.1"/>
    </source>
</evidence>
<sequence length="536" mass="59096">MHAIKRPGTRFSKTVLALILFGPAASVFAQTAPPPTFQQAPLPARSQYSYGANRDALRGQENGTAAKPTPVDMGAPAGSKNGRADGLMPDLSQILNRADADIAGDNATGPRMDLISIYRKALENDPDWLAAQSENQAMQEEPNRARSSLLPQLSFSGTYYKTSNQQGFLGELSRRPGVEQSYDSKSYVLQLRQPVYRPQAWAQYQQSQAQVGVADAQLGKDRNELARRVAEDYFDLLFQQERLRLAEAKRSALSTTASQAERGYSGGIYTLTDVFETRSRLDLSNAEYLETQNAVRAARRKLESLVNQPIGTLAPIQPEQMLLDGPYPARQEAWIEQAQETSQDVIGARFNIEIARQEIAKQRSGHLPTLDLIAQRQYAESDTTNNIGERNTSTSVGVQVSIPIYAGGGVSASVRQAASRLDRAQQQLEGAQRKIQLQVVQEFESIQQGVEQIRAYEQAVTSAEESYKGTRRSIDAGTRTTVDLLNAAQQIFDARASLARARYGYALATVRLKAAAGNLNEFDLEGINRWLRPPEL</sequence>
<dbReference type="GO" id="GO:1990281">
    <property type="term" value="C:efflux pump complex"/>
    <property type="evidence" value="ECO:0007669"/>
    <property type="project" value="TreeGrafter"/>
</dbReference>
<evidence type="ECO:0000256" key="7">
    <source>
        <dbReference type="ARBA" id="ARBA00023237"/>
    </source>
</evidence>
<dbReference type="PANTHER" id="PTHR30026">
    <property type="entry name" value="OUTER MEMBRANE PROTEIN TOLC"/>
    <property type="match status" value="1"/>
</dbReference>
<dbReference type="GO" id="GO:0009279">
    <property type="term" value="C:cell outer membrane"/>
    <property type="evidence" value="ECO:0007669"/>
    <property type="project" value="UniProtKB-SubCell"/>
</dbReference>
<dbReference type="GO" id="GO:0015288">
    <property type="term" value="F:porin activity"/>
    <property type="evidence" value="ECO:0007669"/>
    <property type="project" value="TreeGrafter"/>
</dbReference>
<dbReference type="Pfam" id="PF02321">
    <property type="entry name" value="OEP"/>
    <property type="match status" value="2"/>
</dbReference>
<dbReference type="InterPro" id="IPR010130">
    <property type="entry name" value="T1SS_OMP_TolC"/>
</dbReference>
<dbReference type="Gene3D" id="1.20.1600.10">
    <property type="entry name" value="Outer membrane efflux proteins (OEP)"/>
    <property type="match status" value="1"/>
</dbReference>
<keyword evidence="3" id="KW-0813">Transport</keyword>
<dbReference type="NCBIfam" id="TIGR01844">
    <property type="entry name" value="type_I_sec_TolC"/>
    <property type="match status" value="1"/>
</dbReference>
<organism evidence="11 12">
    <name type="scientific">Pigmentiphaga aceris</name>
    <dbReference type="NCBI Taxonomy" id="1940612"/>
    <lineage>
        <taxon>Bacteria</taxon>
        <taxon>Pseudomonadati</taxon>
        <taxon>Pseudomonadota</taxon>
        <taxon>Betaproteobacteria</taxon>
        <taxon>Burkholderiales</taxon>
        <taxon>Alcaligenaceae</taxon>
        <taxon>Pigmentiphaga</taxon>
    </lineage>
</organism>
<comment type="similarity">
    <text evidence="2">Belongs to the outer membrane factor (OMF) (TC 1.B.17) family.</text>
</comment>
<keyword evidence="5" id="KW-0812">Transmembrane</keyword>
<keyword evidence="6" id="KW-0472">Membrane</keyword>
<dbReference type="EMBL" id="CP043046">
    <property type="protein sequence ID" value="QEI08384.1"/>
    <property type="molecule type" value="Genomic_DNA"/>
</dbReference>
<accession>A0A5C0B398</accession>
<feature type="chain" id="PRO_5022731324" evidence="10">
    <location>
        <begin position="30"/>
        <end position="536"/>
    </location>
</feature>
<evidence type="ECO:0000256" key="1">
    <source>
        <dbReference type="ARBA" id="ARBA00004442"/>
    </source>
</evidence>
<dbReference type="AlphaFoldDB" id="A0A5C0B398"/>
<feature type="signal peptide" evidence="10">
    <location>
        <begin position="1"/>
        <end position="29"/>
    </location>
</feature>
<dbReference type="SUPFAM" id="SSF56954">
    <property type="entry name" value="Outer membrane efflux proteins (OEP)"/>
    <property type="match status" value="1"/>
</dbReference>
<dbReference type="PANTHER" id="PTHR30026:SF20">
    <property type="entry name" value="OUTER MEMBRANE PROTEIN TOLC"/>
    <property type="match status" value="1"/>
</dbReference>
<evidence type="ECO:0000256" key="4">
    <source>
        <dbReference type="ARBA" id="ARBA00022452"/>
    </source>
</evidence>
<dbReference type="GO" id="GO:0015562">
    <property type="term" value="F:efflux transmembrane transporter activity"/>
    <property type="evidence" value="ECO:0007669"/>
    <property type="project" value="InterPro"/>
</dbReference>
<keyword evidence="12" id="KW-1185">Reference proteome</keyword>
<comment type="subcellular location">
    <subcellularLocation>
        <location evidence="1">Cell outer membrane</location>
    </subcellularLocation>
</comment>
<evidence type="ECO:0000256" key="6">
    <source>
        <dbReference type="ARBA" id="ARBA00023136"/>
    </source>
</evidence>
<evidence type="ECO:0000256" key="9">
    <source>
        <dbReference type="SAM" id="MobiDB-lite"/>
    </source>
</evidence>
<evidence type="ECO:0000313" key="12">
    <source>
        <dbReference type="Proteomes" id="UP000325161"/>
    </source>
</evidence>
<protein>
    <submittedName>
        <fullName evidence="11">TolC family outer membrane protein</fullName>
    </submittedName>
</protein>
<evidence type="ECO:0000256" key="10">
    <source>
        <dbReference type="SAM" id="SignalP"/>
    </source>
</evidence>
<dbReference type="KEGG" id="pacr:FXN63_23015"/>
<reference evidence="11 12" key="1">
    <citation type="submission" date="2019-08" db="EMBL/GenBank/DDBJ databases">
        <title>Amphibian skin-associated Pigmentiphaga: genome sequence and occurrence across geography and hosts.</title>
        <authorList>
            <person name="Bletz M.C."/>
            <person name="Bunk B."/>
            <person name="Sproeer C."/>
            <person name="Biwer P."/>
            <person name="Reiter S."/>
            <person name="Rabemananjara F.C.E."/>
            <person name="Schulz S."/>
            <person name="Overmann J."/>
            <person name="Vences M."/>
        </authorList>
    </citation>
    <scope>NUCLEOTIDE SEQUENCE [LARGE SCALE GENOMIC DNA]</scope>
    <source>
        <strain evidence="11 12">Mada1488</strain>
    </source>
</reference>
<dbReference type="RefSeq" id="WP_148817855.1">
    <property type="nucleotide sequence ID" value="NZ_CP043046.1"/>
</dbReference>
<keyword evidence="7" id="KW-0998">Cell outer membrane</keyword>
<gene>
    <name evidence="11" type="ORF">FXN63_23015</name>
</gene>
<dbReference type="OrthoDB" id="9813458at2"/>
<keyword evidence="10" id="KW-0732">Signal</keyword>